<evidence type="ECO:0000313" key="3">
    <source>
        <dbReference type="Proteomes" id="UP001304671"/>
    </source>
</evidence>
<sequence length="396" mass="45861">MVKEVRIQNYKSVQDLTLELGRVNILIGANGCGKSNILEAIAFGSAAAENKLGNEFLSSRGIRVTEPKAMRNGFLKNSLIESVTITFNLLDEVITNHIDNDNEAFSVWNTAYNSKLLLEAKKKKEKYDFVNRNHKPILNIKEEEIIRSFKEFNLIKENQLLDEVKNIIDKHKQEIKKFLNFLIYTPENSFLRKFEEESQIEPLGIRGEGLFKLLSVMSQETPEEFQEVIENLELIDWFEGFEIPKDLVFTERRIRIKDRFLEEGLQYFDQRSANEGFLFLMFYFALFISKYTPKFFAIDNIDTSLNPKLCSELIKVLAKLAEKHDKQVIFTTHNPAILDGLNLNDDEQRLLVVSRNKEGHTKTKRVLPIPTPEGEIPVRLSEQFMRGYIGGLPKNF</sequence>
<dbReference type="InterPro" id="IPR051396">
    <property type="entry name" value="Bact_Antivir_Def_Nuclease"/>
</dbReference>
<dbReference type="Pfam" id="PF13304">
    <property type="entry name" value="AAA_21"/>
    <property type="match status" value="1"/>
</dbReference>
<protein>
    <submittedName>
        <fullName evidence="2">AAA family ATPase</fullName>
    </submittedName>
</protein>
<reference evidence="2 3" key="1">
    <citation type="submission" date="2023-12" db="EMBL/GenBank/DDBJ databases">
        <title>Novel species of the genus Arcicella isolated from rivers.</title>
        <authorList>
            <person name="Lu H."/>
        </authorList>
    </citation>
    <scope>NUCLEOTIDE SEQUENCE [LARGE SCALE GENOMIC DNA]</scope>
    <source>
        <strain evidence="2 3">LMG 21963</strain>
    </source>
</reference>
<dbReference type="PANTHER" id="PTHR43581:SF2">
    <property type="entry name" value="EXCINUCLEASE ATPASE SUBUNIT"/>
    <property type="match status" value="1"/>
</dbReference>
<dbReference type="RefSeq" id="WP_323246391.1">
    <property type="nucleotide sequence ID" value="NZ_JAYFUL010000002.1"/>
</dbReference>
<name>A0ABU5QHQ3_9BACT</name>
<gene>
    <name evidence="2" type="ORF">VB264_02255</name>
</gene>
<dbReference type="Gene3D" id="3.40.50.300">
    <property type="entry name" value="P-loop containing nucleotide triphosphate hydrolases"/>
    <property type="match status" value="1"/>
</dbReference>
<accession>A0ABU5QHQ3</accession>
<dbReference type="PANTHER" id="PTHR43581">
    <property type="entry name" value="ATP/GTP PHOSPHATASE"/>
    <property type="match status" value="1"/>
</dbReference>
<comment type="caution">
    <text evidence="2">The sequence shown here is derived from an EMBL/GenBank/DDBJ whole genome shotgun (WGS) entry which is preliminary data.</text>
</comment>
<evidence type="ECO:0000259" key="1">
    <source>
        <dbReference type="Pfam" id="PF13304"/>
    </source>
</evidence>
<keyword evidence="3" id="KW-1185">Reference proteome</keyword>
<proteinExistence type="predicted"/>
<dbReference type="PIRSF" id="PIRSF029347">
    <property type="entry name" value="RecF"/>
    <property type="match status" value="1"/>
</dbReference>
<dbReference type="InterPro" id="IPR014555">
    <property type="entry name" value="RecF-like"/>
</dbReference>
<dbReference type="Proteomes" id="UP001304671">
    <property type="component" value="Unassembled WGS sequence"/>
</dbReference>
<dbReference type="SUPFAM" id="SSF52540">
    <property type="entry name" value="P-loop containing nucleoside triphosphate hydrolases"/>
    <property type="match status" value="1"/>
</dbReference>
<dbReference type="InterPro" id="IPR003959">
    <property type="entry name" value="ATPase_AAA_core"/>
</dbReference>
<dbReference type="EMBL" id="JAYFUL010000002">
    <property type="protein sequence ID" value="MEA5256587.1"/>
    <property type="molecule type" value="Genomic_DNA"/>
</dbReference>
<dbReference type="InterPro" id="IPR027417">
    <property type="entry name" value="P-loop_NTPase"/>
</dbReference>
<organism evidence="2 3">
    <name type="scientific">Arcicella aquatica</name>
    <dbReference type="NCBI Taxonomy" id="217141"/>
    <lineage>
        <taxon>Bacteria</taxon>
        <taxon>Pseudomonadati</taxon>
        <taxon>Bacteroidota</taxon>
        <taxon>Cytophagia</taxon>
        <taxon>Cytophagales</taxon>
        <taxon>Flectobacillaceae</taxon>
        <taxon>Arcicella</taxon>
    </lineage>
</organism>
<feature type="domain" description="ATPase AAA-type core" evidence="1">
    <location>
        <begin position="23"/>
        <end position="339"/>
    </location>
</feature>
<evidence type="ECO:0000313" key="2">
    <source>
        <dbReference type="EMBL" id="MEA5256587.1"/>
    </source>
</evidence>